<dbReference type="RefSeq" id="WP_114985418.1">
    <property type="nucleotide sequence ID" value="NZ_CP027806.1"/>
</dbReference>
<dbReference type="KEGG" id="cprv:CYPRO_3077"/>
<keyword evidence="2" id="KW-1185">Reference proteome</keyword>
<evidence type="ECO:0000313" key="1">
    <source>
        <dbReference type="EMBL" id="AXJ02312.1"/>
    </source>
</evidence>
<dbReference type="InterPro" id="IPR019734">
    <property type="entry name" value="TPR_rpt"/>
</dbReference>
<dbReference type="Gene3D" id="1.25.40.10">
    <property type="entry name" value="Tetratricopeptide repeat domain"/>
    <property type="match status" value="1"/>
</dbReference>
<dbReference type="Proteomes" id="UP000254808">
    <property type="component" value="Chromosome"/>
</dbReference>
<accession>A0A345UPB0</accession>
<gene>
    <name evidence="1" type="ORF">CYPRO_3077</name>
</gene>
<organism evidence="1 2">
    <name type="scientific">Cyclonatronum proteinivorum</name>
    <dbReference type="NCBI Taxonomy" id="1457365"/>
    <lineage>
        <taxon>Bacteria</taxon>
        <taxon>Pseudomonadati</taxon>
        <taxon>Balneolota</taxon>
        <taxon>Balneolia</taxon>
        <taxon>Balneolales</taxon>
        <taxon>Cyclonatronaceae</taxon>
        <taxon>Cyclonatronum</taxon>
    </lineage>
</organism>
<dbReference type="PROSITE" id="PS51257">
    <property type="entry name" value="PROKAR_LIPOPROTEIN"/>
    <property type="match status" value="1"/>
</dbReference>
<protein>
    <submittedName>
        <fullName evidence="1">Tetratricopeptide repeat-containing protein</fullName>
    </submittedName>
</protein>
<evidence type="ECO:0000313" key="2">
    <source>
        <dbReference type="Proteomes" id="UP000254808"/>
    </source>
</evidence>
<sequence>MKHFSAVFPALFFSMMMSLLLLSCSREAEPGTELSSEALRLEQIAVAENRFRTLMLENPDSPEFRPQARFLAEEYRMFAYRYPEHSMAPEMLFLAANLFADALDEPGQAVALFRQLAQEWPDTPQAERSLFLAGYTYHHLLGEPDNAREMYARLIEAFPESDLREAAQDDMALIGTDPMELLRNFQQAEGEN</sequence>
<proteinExistence type="predicted"/>
<dbReference type="InterPro" id="IPR011990">
    <property type="entry name" value="TPR-like_helical_dom_sf"/>
</dbReference>
<name>A0A345UPB0_9BACT</name>
<dbReference type="EMBL" id="CP027806">
    <property type="protein sequence ID" value="AXJ02312.1"/>
    <property type="molecule type" value="Genomic_DNA"/>
</dbReference>
<dbReference type="SUPFAM" id="SSF48452">
    <property type="entry name" value="TPR-like"/>
    <property type="match status" value="1"/>
</dbReference>
<reference evidence="1 2" key="1">
    <citation type="submission" date="2018-03" db="EMBL/GenBank/DDBJ databases">
        <title>Phenotypic and genomic properties of Cyclonatronum proteinivorum gen. nov., sp. nov., a haloalkaliphilic bacteroidete from soda lakes possessing Na+-translocating rhodopsin.</title>
        <authorList>
            <person name="Toshchakov S.V."/>
            <person name="Korzhenkov A."/>
            <person name="Samarov N.I."/>
            <person name="Kublanov I.V."/>
            <person name="Muntyan M.S."/>
            <person name="Sorokin D.Y."/>
        </authorList>
    </citation>
    <scope>NUCLEOTIDE SEQUENCE [LARGE SCALE GENOMIC DNA]</scope>
    <source>
        <strain evidence="1 2">Omega</strain>
    </source>
</reference>
<dbReference type="AlphaFoldDB" id="A0A345UPB0"/>
<dbReference type="Pfam" id="PF13174">
    <property type="entry name" value="TPR_6"/>
    <property type="match status" value="2"/>
</dbReference>